<dbReference type="Proteomes" id="UP001221566">
    <property type="component" value="Unassembled WGS sequence"/>
</dbReference>
<evidence type="ECO:0008006" key="3">
    <source>
        <dbReference type="Google" id="ProtNLM"/>
    </source>
</evidence>
<sequence length="88" mass="9777">MKTSYKGFSVGDAVELVEPAFAVIDNRRDRLPVGVQGTVVRIQAWLSKPANTKHRHYLVLEVPFFDEVVTLGVNVEQVKKLSKIAKAA</sequence>
<evidence type="ECO:0000313" key="1">
    <source>
        <dbReference type="EMBL" id="MDC7692608.1"/>
    </source>
</evidence>
<reference evidence="1 2" key="1">
    <citation type="submission" date="2023-01" db="EMBL/GenBank/DDBJ databases">
        <title>Novel species of the genus Vogesella isolated from rivers.</title>
        <authorList>
            <person name="Lu H."/>
        </authorList>
    </citation>
    <scope>NUCLEOTIDE SEQUENCE [LARGE SCALE GENOMIC DNA]</scope>
    <source>
        <strain evidence="1 2">SH7W</strain>
    </source>
</reference>
<evidence type="ECO:0000313" key="2">
    <source>
        <dbReference type="Proteomes" id="UP001221566"/>
    </source>
</evidence>
<gene>
    <name evidence="1" type="ORF">PQU93_17745</name>
</gene>
<dbReference type="EMBL" id="JAQQKY010000018">
    <property type="protein sequence ID" value="MDC7692608.1"/>
    <property type="molecule type" value="Genomic_DNA"/>
</dbReference>
<protein>
    <recommendedName>
        <fullName evidence="3">KOW motif-containing protein</fullName>
    </recommendedName>
</protein>
<name>A0ABT5I9D0_VOGIN</name>
<proteinExistence type="predicted"/>
<comment type="caution">
    <text evidence="1">The sequence shown here is derived from an EMBL/GenBank/DDBJ whole genome shotgun (WGS) entry which is preliminary data.</text>
</comment>
<dbReference type="RefSeq" id="WP_272804179.1">
    <property type="nucleotide sequence ID" value="NZ_JAQQKY010000018.1"/>
</dbReference>
<keyword evidence="2" id="KW-1185">Reference proteome</keyword>
<accession>A0ABT5I9D0</accession>
<organism evidence="1 2">
    <name type="scientific">Vogesella indigofera</name>
    <name type="common">Pseudomonas indigofera</name>
    <dbReference type="NCBI Taxonomy" id="45465"/>
    <lineage>
        <taxon>Bacteria</taxon>
        <taxon>Pseudomonadati</taxon>
        <taxon>Pseudomonadota</taxon>
        <taxon>Betaproteobacteria</taxon>
        <taxon>Neisseriales</taxon>
        <taxon>Chromobacteriaceae</taxon>
        <taxon>Vogesella</taxon>
    </lineage>
</organism>